<feature type="compositionally biased region" description="Pro residues" evidence="1">
    <location>
        <begin position="401"/>
        <end position="410"/>
    </location>
</feature>
<dbReference type="InterPro" id="IPR039703">
    <property type="entry name" value="Nta1"/>
</dbReference>
<dbReference type="EMBL" id="JAQQWL010000003">
    <property type="protein sequence ID" value="KAK8079098.1"/>
    <property type="molecule type" value="Genomic_DNA"/>
</dbReference>
<dbReference type="InterPro" id="IPR003010">
    <property type="entry name" value="C-N_Hydrolase"/>
</dbReference>
<dbReference type="InterPro" id="IPR036526">
    <property type="entry name" value="C-N_Hydrolase_sf"/>
</dbReference>
<dbReference type="RefSeq" id="XP_066720169.1">
    <property type="nucleotide sequence ID" value="XM_066854314.1"/>
</dbReference>
<name>A0ABR1WAC6_9PEZI</name>
<evidence type="ECO:0000313" key="3">
    <source>
        <dbReference type="EMBL" id="KAK8079098.1"/>
    </source>
</evidence>
<dbReference type="PROSITE" id="PS50263">
    <property type="entry name" value="CN_HYDROLASE"/>
    <property type="match status" value="1"/>
</dbReference>
<feature type="region of interest" description="Disordered" evidence="1">
    <location>
        <begin position="289"/>
        <end position="450"/>
    </location>
</feature>
<feature type="domain" description="CN hydrolase" evidence="2">
    <location>
        <begin position="1"/>
        <end position="278"/>
    </location>
</feature>
<dbReference type="Proteomes" id="UP001480595">
    <property type="component" value="Unassembled WGS sequence"/>
</dbReference>
<keyword evidence="4" id="KW-1185">Reference proteome</keyword>
<dbReference type="PANTHER" id="PTHR11750:SF26">
    <property type="entry name" value="PROTEIN N-TERMINAL AMIDASE"/>
    <property type="match status" value="1"/>
</dbReference>
<evidence type="ECO:0000256" key="1">
    <source>
        <dbReference type="SAM" id="MobiDB-lite"/>
    </source>
</evidence>
<proteinExistence type="predicted"/>
<dbReference type="Pfam" id="PF00795">
    <property type="entry name" value="CN_hydrolase"/>
    <property type="match status" value="1"/>
</dbReference>
<sequence length="508" mass="55480">MRIACLQFAPQVGDIDNNLNRADAVLSRANPEDLDLLVLPELAFTGYNFKSLQSISPYLEPSGSGISSLWARTTALKYNCVVGVGYPEKVDVASRWPTSPEYYNSLIVVNGEGETIANYRKSHLYYTDETWALEGTEGFFTDHIPGLGNCSMGIYVSPYKFEAPWHAFEFAFHVLDTESNIVIVSMAWNTREDARHFSRMPKEPDMETLTYWVTRLEPLIRTENDGEIIIVFCNRTGIEDDAVYAGTSAVIGIKDGEVNVYGILGRGEKELLVIDTDNAPYAKLIYRPDGDSAASSQLGDKSDAMKPPPPAPAPAEEKPSSPQPPTSTPNPPGSVNNRSVESAELRAPNPINTSGSTQPATRKNKPQSPKIKIPYSPSLAEVAAKIQQDAANGVTDLSPGVPTPTGPSPTPLSVRPHFKDPDPPITAVKKSQSRVAHVDTPHPSAKPTGDARIFGGHVLISHELFSPTTPFEEQTPASPRRPTDRLLMRTSQFDQNLQSQETPVETDV</sequence>
<protein>
    <recommendedName>
        <fullName evidence="2">CN hydrolase domain-containing protein</fullName>
    </recommendedName>
</protein>
<feature type="compositionally biased region" description="Polar residues" evidence="1">
    <location>
        <begin position="350"/>
        <end position="361"/>
    </location>
</feature>
<comment type="caution">
    <text evidence="3">The sequence shown here is derived from an EMBL/GenBank/DDBJ whole genome shotgun (WGS) entry which is preliminary data.</text>
</comment>
<organism evidence="3 4">
    <name type="scientific">Apiospora phragmitis</name>
    <dbReference type="NCBI Taxonomy" id="2905665"/>
    <lineage>
        <taxon>Eukaryota</taxon>
        <taxon>Fungi</taxon>
        <taxon>Dikarya</taxon>
        <taxon>Ascomycota</taxon>
        <taxon>Pezizomycotina</taxon>
        <taxon>Sordariomycetes</taxon>
        <taxon>Xylariomycetidae</taxon>
        <taxon>Amphisphaeriales</taxon>
        <taxon>Apiosporaceae</taxon>
        <taxon>Apiospora</taxon>
    </lineage>
</organism>
<dbReference type="CDD" id="cd07566">
    <property type="entry name" value="ScNTA1_like"/>
    <property type="match status" value="1"/>
</dbReference>
<feature type="compositionally biased region" description="Pro residues" evidence="1">
    <location>
        <begin position="321"/>
        <end position="332"/>
    </location>
</feature>
<feature type="region of interest" description="Disordered" evidence="1">
    <location>
        <begin position="466"/>
        <end position="486"/>
    </location>
</feature>
<dbReference type="Gene3D" id="3.60.110.10">
    <property type="entry name" value="Carbon-nitrogen hydrolase"/>
    <property type="match status" value="1"/>
</dbReference>
<dbReference type="GeneID" id="92087377"/>
<accession>A0ABR1WAC6</accession>
<reference evidence="3 4" key="1">
    <citation type="submission" date="2023-01" db="EMBL/GenBank/DDBJ databases">
        <title>Analysis of 21 Apiospora genomes using comparative genomics revels a genus with tremendous synthesis potential of carbohydrate active enzymes and secondary metabolites.</title>
        <authorList>
            <person name="Sorensen T."/>
        </authorList>
    </citation>
    <scope>NUCLEOTIDE SEQUENCE [LARGE SCALE GENOMIC DNA]</scope>
    <source>
        <strain evidence="3 4">CBS 135458</strain>
    </source>
</reference>
<evidence type="ECO:0000313" key="4">
    <source>
        <dbReference type="Proteomes" id="UP001480595"/>
    </source>
</evidence>
<dbReference type="PANTHER" id="PTHR11750">
    <property type="entry name" value="PROTEIN N-TERMINAL AMIDASE"/>
    <property type="match status" value="1"/>
</dbReference>
<gene>
    <name evidence="3" type="ORF">PG994_002905</name>
</gene>
<feature type="compositionally biased region" description="Polar residues" evidence="1">
    <location>
        <begin position="466"/>
        <end position="477"/>
    </location>
</feature>
<evidence type="ECO:0000259" key="2">
    <source>
        <dbReference type="PROSITE" id="PS50263"/>
    </source>
</evidence>
<dbReference type="SUPFAM" id="SSF56317">
    <property type="entry name" value="Carbon-nitrogen hydrolase"/>
    <property type="match status" value="1"/>
</dbReference>